<dbReference type="CDD" id="cd17503">
    <property type="entry name" value="MFS_LmrB_MDR_like"/>
    <property type="match status" value="1"/>
</dbReference>
<dbReference type="InterPro" id="IPR036259">
    <property type="entry name" value="MFS_trans_sf"/>
</dbReference>
<dbReference type="Gene3D" id="1.20.1250.20">
    <property type="entry name" value="MFS general substrate transporter like domains"/>
    <property type="match status" value="1"/>
</dbReference>
<feature type="transmembrane region" description="Helical" evidence="8">
    <location>
        <begin position="270"/>
        <end position="293"/>
    </location>
</feature>
<dbReference type="AlphaFoldDB" id="A0A9X4JWM6"/>
<dbReference type="PROSITE" id="PS50850">
    <property type="entry name" value="MFS"/>
    <property type="match status" value="1"/>
</dbReference>
<keyword evidence="6 8" id="KW-1133">Transmembrane helix</keyword>
<organism evidence="10 11">
    <name type="scientific">Pelotomaculum isophthalicicum JI</name>
    <dbReference type="NCBI Taxonomy" id="947010"/>
    <lineage>
        <taxon>Bacteria</taxon>
        <taxon>Bacillati</taxon>
        <taxon>Bacillota</taxon>
        <taxon>Clostridia</taxon>
        <taxon>Eubacteriales</taxon>
        <taxon>Desulfotomaculaceae</taxon>
        <taxon>Pelotomaculum</taxon>
    </lineage>
</organism>
<dbReference type="NCBIfam" id="TIGR00711">
    <property type="entry name" value="efflux_EmrB"/>
    <property type="match status" value="1"/>
</dbReference>
<feature type="transmembrane region" description="Helical" evidence="8">
    <location>
        <begin position="482"/>
        <end position="500"/>
    </location>
</feature>
<feature type="transmembrane region" description="Helical" evidence="8">
    <location>
        <begin position="167"/>
        <end position="188"/>
    </location>
</feature>
<proteinExistence type="inferred from homology"/>
<dbReference type="InterPro" id="IPR004638">
    <property type="entry name" value="EmrB-like"/>
</dbReference>
<feature type="transmembrane region" description="Helical" evidence="8">
    <location>
        <begin position="305"/>
        <end position="326"/>
    </location>
</feature>
<dbReference type="InterPro" id="IPR020846">
    <property type="entry name" value="MFS_dom"/>
</dbReference>
<evidence type="ECO:0000256" key="5">
    <source>
        <dbReference type="ARBA" id="ARBA00022692"/>
    </source>
</evidence>
<dbReference type="Proteomes" id="UP001154312">
    <property type="component" value="Unassembled WGS sequence"/>
</dbReference>
<comment type="similarity">
    <text evidence="2">Belongs to the major facilitator superfamily. EmrB family.</text>
</comment>
<dbReference type="SUPFAM" id="SSF103473">
    <property type="entry name" value="MFS general substrate transporter"/>
    <property type="match status" value="1"/>
</dbReference>
<evidence type="ECO:0000313" key="10">
    <source>
        <dbReference type="EMBL" id="MDF9409702.1"/>
    </source>
</evidence>
<feature type="transmembrane region" description="Helical" evidence="8">
    <location>
        <begin position="230"/>
        <end position="249"/>
    </location>
</feature>
<feature type="transmembrane region" description="Helical" evidence="8">
    <location>
        <begin position="140"/>
        <end position="161"/>
    </location>
</feature>
<evidence type="ECO:0000313" key="11">
    <source>
        <dbReference type="Proteomes" id="UP001154312"/>
    </source>
</evidence>
<evidence type="ECO:0000256" key="7">
    <source>
        <dbReference type="ARBA" id="ARBA00023136"/>
    </source>
</evidence>
<dbReference type="PRINTS" id="PR01036">
    <property type="entry name" value="TCRTETB"/>
</dbReference>
<keyword evidence="4" id="KW-1003">Cell membrane</keyword>
<feature type="transmembrane region" description="Helical" evidence="8">
    <location>
        <begin position="333"/>
        <end position="353"/>
    </location>
</feature>
<gene>
    <name evidence="10" type="ORF">L7E55_15325</name>
</gene>
<name>A0A9X4JWM6_9FIRM</name>
<comment type="subcellular location">
    <subcellularLocation>
        <location evidence="1">Cell membrane</location>
        <topology evidence="1">Multi-pass membrane protein</topology>
    </subcellularLocation>
</comment>
<evidence type="ECO:0000256" key="3">
    <source>
        <dbReference type="ARBA" id="ARBA00022448"/>
    </source>
</evidence>
<dbReference type="GO" id="GO:0022857">
    <property type="term" value="F:transmembrane transporter activity"/>
    <property type="evidence" value="ECO:0007669"/>
    <property type="project" value="InterPro"/>
</dbReference>
<evidence type="ECO:0000259" key="9">
    <source>
        <dbReference type="PROSITE" id="PS50850"/>
    </source>
</evidence>
<feature type="transmembrane region" description="Helical" evidence="8">
    <location>
        <begin position="81"/>
        <end position="100"/>
    </location>
</feature>
<feature type="transmembrane region" description="Helical" evidence="8">
    <location>
        <begin position="359"/>
        <end position="377"/>
    </location>
</feature>
<dbReference type="Gene3D" id="1.20.1720.10">
    <property type="entry name" value="Multidrug resistance protein D"/>
    <property type="match status" value="1"/>
</dbReference>
<dbReference type="PANTHER" id="PTHR42718:SF9">
    <property type="entry name" value="MAJOR FACILITATOR SUPERFAMILY MULTIDRUG TRANSPORTER MFSC"/>
    <property type="match status" value="1"/>
</dbReference>
<dbReference type="Pfam" id="PF07690">
    <property type="entry name" value="MFS_1"/>
    <property type="match status" value="1"/>
</dbReference>
<dbReference type="InterPro" id="IPR011701">
    <property type="entry name" value="MFS"/>
</dbReference>
<dbReference type="GO" id="GO:0005886">
    <property type="term" value="C:plasma membrane"/>
    <property type="evidence" value="ECO:0007669"/>
    <property type="project" value="UniProtKB-SubCell"/>
</dbReference>
<dbReference type="EMBL" id="JAKOAV010000039">
    <property type="protein sequence ID" value="MDF9409702.1"/>
    <property type="molecule type" value="Genomic_DNA"/>
</dbReference>
<feature type="transmembrane region" description="Helical" evidence="8">
    <location>
        <begin position="106"/>
        <end position="128"/>
    </location>
</feature>
<evidence type="ECO:0000256" key="6">
    <source>
        <dbReference type="ARBA" id="ARBA00022989"/>
    </source>
</evidence>
<evidence type="ECO:0000256" key="1">
    <source>
        <dbReference type="ARBA" id="ARBA00004651"/>
    </source>
</evidence>
<evidence type="ECO:0000256" key="4">
    <source>
        <dbReference type="ARBA" id="ARBA00022475"/>
    </source>
</evidence>
<keyword evidence="5 8" id="KW-0812">Transmembrane</keyword>
<feature type="domain" description="Major facilitator superfamily (MFS) profile" evidence="9">
    <location>
        <begin position="15"/>
        <end position="505"/>
    </location>
</feature>
<dbReference type="PANTHER" id="PTHR42718">
    <property type="entry name" value="MAJOR FACILITATOR SUPERFAMILY MULTIDRUG TRANSPORTER MFSC"/>
    <property type="match status" value="1"/>
</dbReference>
<evidence type="ECO:0000256" key="8">
    <source>
        <dbReference type="SAM" id="Phobius"/>
    </source>
</evidence>
<protein>
    <submittedName>
        <fullName evidence="10">DHA2 family efflux MFS transporter permease subunit</fullName>
    </submittedName>
</protein>
<keyword evidence="11" id="KW-1185">Reference proteome</keyword>
<reference evidence="10" key="1">
    <citation type="submission" date="2022-02" db="EMBL/GenBank/DDBJ databases">
        <authorList>
            <person name="Leng L."/>
        </authorList>
    </citation>
    <scope>NUCLEOTIDE SEQUENCE</scope>
    <source>
        <strain evidence="10">JI</strain>
    </source>
</reference>
<comment type="caution">
    <text evidence="10">The sequence shown here is derived from an EMBL/GenBank/DDBJ whole genome shotgun (WGS) entry which is preliminary data.</text>
</comment>
<evidence type="ECO:0000256" key="2">
    <source>
        <dbReference type="ARBA" id="ARBA00008537"/>
    </source>
</evidence>
<keyword evidence="3" id="KW-0813">Transport</keyword>
<sequence length="510" mass="54588">MEQREASQNDSFWLPLLVVVLGAFAAILNNSSINVALPKMMSIFGVSAEDAEWILTAYMLTSGVVIPVTGYLGDRLGTKRVYLICTAIFILGSVLCSLAWNNSSMVAARVIQGIGGGAIMPVSMAIVYRIVPREKIGLALGVWGMAAVCGPAIGPTLGGYIVDHLNWRFLFTMNIPIGVTGLFLAYILLPEGLLRQNLKFDLLGFITSTLGCFTLLLALSEGTKEGWSSYYIVALLTFSFYALLLFVIVELNHDQPMLDLRLFKNGVFSISVFAGSLITIGLYGGVFLIPLFTQDLLFLTPYETGLILMPAAIVTALMMPISGFLFDRFGPKVLAVAGLTLTAWGTLEFHNLSLNTSNYSIMLLAAVRSLGMGLAMMPITTAGMNTVPVNQVGRASALSNVTRQVAGSFGIAILTAVMQNRQVFHYAGLADGMSINSNTVSLLSQLKGYLTYAGVADAGGAAMAVLEGLVAEESLVRAIDDTFIVAALFIFIAIPLAFLLKKPAKKIEAP</sequence>
<keyword evidence="7 8" id="KW-0472">Membrane</keyword>
<feature type="transmembrane region" description="Helical" evidence="8">
    <location>
        <begin position="449"/>
        <end position="470"/>
    </location>
</feature>
<accession>A0A9X4JWM6</accession>
<feature type="transmembrane region" description="Helical" evidence="8">
    <location>
        <begin position="12"/>
        <end position="33"/>
    </location>
</feature>
<feature type="transmembrane region" description="Helical" evidence="8">
    <location>
        <begin position="200"/>
        <end position="218"/>
    </location>
</feature>
<dbReference type="RefSeq" id="WP_277445208.1">
    <property type="nucleotide sequence ID" value="NZ_JAKOAV010000039.1"/>
</dbReference>
<feature type="transmembrane region" description="Helical" evidence="8">
    <location>
        <begin position="53"/>
        <end position="72"/>
    </location>
</feature>